<accession>X0UKX4</accession>
<protein>
    <submittedName>
        <fullName evidence="1">Uncharacterized protein</fullName>
    </submittedName>
</protein>
<dbReference type="AlphaFoldDB" id="X0UKX4"/>
<reference evidence="1" key="1">
    <citation type="journal article" date="2014" name="Front. Microbiol.">
        <title>High frequency of phylogenetically diverse reductive dehalogenase-homologous genes in deep subseafloor sedimentary metagenomes.</title>
        <authorList>
            <person name="Kawai M."/>
            <person name="Futagami T."/>
            <person name="Toyoda A."/>
            <person name="Takaki Y."/>
            <person name="Nishi S."/>
            <person name="Hori S."/>
            <person name="Arai W."/>
            <person name="Tsubouchi T."/>
            <person name="Morono Y."/>
            <person name="Uchiyama I."/>
            <person name="Ito T."/>
            <person name="Fujiyama A."/>
            <person name="Inagaki F."/>
            <person name="Takami H."/>
        </authorList>
    </citation>
    <scope>NUCLEOTIDE SEQUENCE</scope>
    <source>
        <strain evidence="1">Expedition CK06-06</strain>
    </source>
</reference>
<proteinExistence type="predicted"/>
<gene>
    <name evidence="1" type="ORF">S01H1_46236</name>
</gene>
<name>X0UKX4_9ZZZZ</name>
<organism evidence="1">
    <name type="scientific">marine sediment metagenome</name>
    <dbReference type="NCBI Taxonomy" id="412755"/>
    <lineage>
        <taxon>unclassified sequences</taxon>
        <taxon>metagenomes</taxon>
        <taxon>ecological metagenomes</taxon>
    </lineage>
</organism>
<sequence>SDNRVTLGLPTVGTGTSGTLWNDSGTVKVVP</sequence>
<comment type="caution">
    <text evidence="1">The sequence shown here is derived from an EMBL/GenBank/DDBJ whole genome shotgun (WGS) entry which is preliminary data.</text>
</comment>
<evidence type="ECO:0000313" key="1">
    <source>
        <dbReference type="EMBL" id="GAG06285.1"/>
    </source>
</evidence>
<feature type="non-terminal residue" evidence="1">
    <location>
        <position position="1"/>
    </location>
</feature>
<dbReference type="EMBL" id="BARS01029592">
    <property type="protein sequence ID" value="GAG06285.1"/>
    <property type="molecule type" value="Genomic_DNA"/>
</dbReference>